<feature type="binding site" evidence="3">
    <location>
        <position position="12"/>
    </location>
    <ligand>
        <name>Mg(2+)</name>
        <dbReference type="ChEBI" id="CHEBI:18420"/>
    </ligand>
</feature>
<dbReference type="InterPro" id="IPR036412">
    <property type="entry name" value="HAD-like_sf"/>
</dbReference>
<comment type="caution">
    <text evidence="4">The sequence shown here is derived from an EMBL/GenBank/DDBJ whole genome shotgun (WGS) entry which is preliminary data.</text>
</comment>
<evidence type="ECO:0000256" key="1">
    <source>
        <dbReference type="PIRSR" id="PIRSR000915-1"/>
    </source>
</evidence>
<proteinExistence type="predicted"/>
<gene>
    <name evidence="4" type="ORF">PECAL_2P10870</name>
</gene>
<dbReference type="NCBIfam" id="TIGR01460">
    <property type="entry name" value="HAD-SF-IIA"/>
    <property type="match status" value="1"/>
</dbReference>
<feature type="binding site" evidence="2">
    <location>
        <begin position="45"/>
        <end position="47"/>
    </location>
    <ligand>
        <name>substrate</name>
    </ligand>
</feature>
<feature type="binding site" evidence="3">
    <location>
        <position position="231"/>
    </location>
    <ligand>
        <name>Mg(2+)</name>
        <dbReference type="ChEBI" id="CHEBI:18420"/>
    </ligand>
</feature>
<feature type="active site" description="Proton donor" evidence="1">
    <location>
        <position position="14"/>
    </location>
</feature>
<evidence type="ECO:0000256" key="2">
    <source>
        <dbReference type="PIRSR" id="PIRSR000915-2"/>
    </source>
</evidence>
<organism evidence="4 5">
    <name type="scientific">Pelagomonas calceolata</name>
    <dbReference type="NCBI Taxonomy" id="35677"/>
    <lineage>
        <taxon>Eukaryota</taxon>
        <taxon>Sar</taxon>
        <taxon>Stramenopiles</taxon>
        <taxon>Ochrophyta</taxon>
        <taxon>Pelagophyceae</taxon>
        <taxon>Pelagomonadales</taxon>
        <taxon>Pelagomonadaceae</taxon>
        <taxon>Pelagomonas</taxon>
    </lineage>
</organism>
<keyword evidence="3" id="KW-0479">Metal-binding</keyword>
<dbReference type="GO" id="GO:0016791">
    <property type="term" value="F:phosphatase activity"/>
    <property type="evidence" value="ECO:0007669"/>
    <property type="project" value="TreeGrafter"/>
</dbReference>
<dbReference type="Pfam" id="PF13242">
    <property type="entry name" value="Hydrolase_like"/>
    <property type="match status" value="1"/>
</dbReference>
<feature type="binding site" evidence="3">
    <location>
        <position position="14"/>
    </location>
    <ligand>
        <name>Mg(2+)</name>
        <dbReference type="ChEBI" id="CHEBI:18420"/>
    </ligand>
</feature>
<dbReference type="Proteomes" id="UP000789595">
    <property type="component" value="Unassembled WGS sequence"/>
</dbReference>
<keyword evidence="3" id="KW-0460">Magnesium</keyword>
<reference evidence="4" key="1">
    <citation type="submission" date="2021-11" db="EMBL/GenBank/DDBJ databases">
        <authorList>
            <consortium name="Genoscope - CEA"/>
            <person name="William W."/>
        </authorList>
    </citation>
    <scope>NUCLEOTIDE SEQUENCE</scope>
</reference>
<evidence type="ECO:0000256" key="3">
    <source>
        <dbReference type="PIRSR" id="PIRSR000915-3"/>
    </source>
</evidence>
<keyword evidence="5" id="KW-1185">Reference proteome</keyword>
<accession>A0A8J2SHL0</accession>
<dbReference type="InterPro" id="IPR006357">
    <property type="entry name" value="HAD-SF_hydro_IIA"/>
</dbReference>
<dbReference type="PIRSF" id="PIRSF000915">
    <property type="entry name" value="PGP-type_phosphatase"/>
    <property type="match status" value="1"/>
</dbReference>
<dbReference type="PANTHER" id="PTHR19288">
    <property type="entry name" value="4-NITROPHENYLPHOSPHATASE-RELATED"/>
    <property type="match status" value="1"/>
</dbReference>
<dbReference type="AlphaFoldDB" id="A0A8J2SHL0"/>
<protein>
    <recommendedName>
        <fullName evidence="6">Phosphoglycolate phosphatase</fullName>
    </recommendedName>
</protein>
<dbReference type="Pfam" id="PF13344">
    <property type="entry name" value="Hydrolase_6"/>
    <property type="match status" value="1"/>
</dbReference>
<comment type="cofactor">
    <cofactor evidence="3">
        <name>Mg(2+)</name>
        <dbReference type="ChEBI" id="CHEBI:18420"/>
    </cofactor>
    <text evidence="3">Divalent metal ions. Mg(2+) is the most effective.</text>
</comment>
<dbReference type="GO" id="GO:0046872">
    <property type="term" value="F:metal ion binding"/>
    <property type="evidence" value="ECO:0007669"/>
    <property type="project" value="UniProtKB-KW"/>
</dbReference>
<dbReference type="Gene3D" id="3.40.50.1000">
    <property type="entry name" value="HAD superfamily/HAD-like"/>
    <property type="match status" value="2"/>
</dbReference>
<dbReference type="InterPro" id="IPR023214">
    <property type="entry name" value="HAD_sf"/>
</dbReference>
<dbReference type="PANTHER" id="PTHR19288:SF46">
    <property type="entry name" value="HALOACID DEHALOGENASE-LIKE HYDROLASE DOMAIN-CONTAINING PROTEIN 2"/>
    <property type="match status" value="1"/>
</dbReference>
<evidence type="ECO:0000313" key="4">
    <source>
        <dbReference type="EMBL" id="CAH0368039.1"/>
    </source>
</evidence>
<feature type="active site" description="Nucleophile" evidence="1">
    <location>
        <position position="12"/>
    </location>
</feature>
<dbReference type="OrthoDB" id="413953at2759"/>
<evidence type="ECO:0008006" key="6">
    <source>
        <dbReference type="Google" id="ProtNLM"/>
    </source>
</evidence>
<sequence>MLADAYDCVVFDCDGVLWSGGETVAQAKATLDALKAQNKKVYFMSNNSSRGPDVFRQVFESHGLGEHVKDERFMWNSVTAAQRWFKGRKTKKAYVVGCAALKDAIRGAGVTVVEPWKQMGATPEKLAEEAIDPAIDAVVLAFDKDYGYFEICYATRCLLENNAELVATNRDFQFPAQKNRKLPGNGAFVAAVCAASRREPDVVVGKPSRFALDAIVADAGVSARRTLMVGDMWSDVEFAHNAGCDALLVLSGVASLDDARRWSGITRPDFVAPDLTALLRPVERFPPAPSSSSRRWLLPSIVAAAAVAFLVSRRRGGAPPDRSDLDDATRWLTAK</sequence>
<dbReference type="GO" id="GO:0005737">
    <property type="term" value="C:cytoplasm"/>
    <property type="evidence" value="ECO:0007669"/>
    <property type="project" value="TreeGrafter"/>
</dbReference>
<name>A0A8J2SHL0_9STRA</name>
<feature type="binding site" evidence="2">
    <location>
        <position position="206"/>
    </location>
    <ligand>
        <name>substrate</name>
    </ligand>
</feature>
<dbReference type="EMBL" id="CAKKNE010000002">
    <property type="protein sequence ID" value="CAH0368039.1"/>
    <property type="molecule type" value="Genomic_DNA"/>
</dbReference>
<evidence type="ECO:0000313" key="5">
    <source>
        <dbReference type="Proteomes" id="UP000789595"/>
    </source>
</evidence>
<dbReference type="SUPFAM" id="SSF56784">
    <property type="entry name" value="HAD-like"/>
    <property type="match status" value="1"/>
</dbReference>